<dbReference type="InterPro" id="IPR000276">
    <property type="entry name" value="GPCR_Rhodpsn"/>
</dbReference>
<proteinExistence type="predicted"/>
<feature type="transmembrane region" description="Helical" evidence="8">
    <location>
        <begin position="131"/>
        <end position="153"/>
    </location>
</feature>
<evidence type="ECO:0000256" key="2">
    <source>
        <dbReference type="ARBA" id="ARBA00022692"/>
    </source>
</evidence>
<dbReference type="PROSITE" id="PS50262">
    <property type="entry name" value="G_PROTEIN_RECEP_F1_2"/>
    <property type="match status" value="1"/>
</dbReference>
<evidence type="ECO:0000256" key="8">
    <source>
        <dbReference type="SAM" id="Phobius"/>
    </source>
</evidence>
<feature type="domain" description="G-protein coupled receptors family 1 profile" evidence="9">
    <location>
        <begin position="29"/>
        <end position="289"/>
    </location>
</feature>
<feature type="transmembrane region" description="Helical" evidence="8">
    <location>
        <begin position="92"/>
        <end position="111"/>
    </location>
</feature>
<keyword evidence="2 8" id="KW-0812">Transmembrane</keyword>
<dbReference type="GO" id="GO:0004930">
    <property type="term" value="F:G protein-coupled receptor activity"/>
    <property type="evidence" value="ECO:0007669"/>
    <property type="project" value="UniProtKB-KW"/>
</dbReference>
<evidence type="ECO:0000256" key="1">
    <source>
        <dbReference type="ARBA" id="ARBA00004141"/>
    </source>
</evidence>
<keyword evidence="5 8" id="KW-0472">Membrane</keyword>
<keyword evidence="6" id="KW-0675">Receptor</keyword>
<dbReference type="GO" id="GO:0005886">
    <property type="term" value="C:plasma membrane"/>
    <property type="evidence" value="ECO:0007669"/>
    <property type="project" value="TreeGrafter"/>
</dbReference>
<protein>
    <recommendedName>
        <fullName evidence="9">G-protein coupled receptors family 1 profile domain-containing protein</fullName>
    </recommendedName>
</protein>
<evidence type="ECO:0000313" key="10">
    <source>
        <dbReference type="EMBL" id="CAF1084725.1"/>
    </source>
</evidence>
<keyword evidence="3 8" id="KW-1133">Transmembrane helix</keyword>
<evidence type="ECO:0000256" key="7">
    <source>
        <dbReference type="ARBA" id="ARBA00023224"/>
    </source>
</evidence>
<gene>
    <name evidence="10" type="ORF">JYZ213_LOCUS20493</name>
</gene>
<name>A0A814MYE2_9BILA</name>
<evidence type="ECO:0000256" key="6">
    <source>
        <dbReference type="ARBA" id="ARBA00023170"/>
    </source>
</evidence>
<reference evidence="10" key="1">
    <citation type="submission" date="2021-02" db="EMBL/GenBank/DDBJ databases">
        <authorList>
            <person name="Nowell W R."/>
        </authorList>
    </citation>
    <scope>NUCLEOTIDE SEQUENCE</scope>
</reference>
<dbReference type="PANTHER" id="PTHR24243">
    <property type="entry name" value="G-PROTEIN COUPLED RECEPTOR"/>
    <property type="match status" value="1"/>
</dbReference>
<feature type="transmembrane region" description="Helical" evidence="8">
    <location>
        <begin position="180"/>
        <end position="204"/>
    </location>
</feature>
<organism evidence="10 11">
    <name type="scientific">Adineta steineri</name>
    <dbReference type="NCBI Taxonomy" id="433720"/>
    <lineage>
        <taxon>Eukaryota</taxon>
        <taxon>Metazoa</taxon>
        <taxon>Spiralia</taxon>
        <taxon>Gnathifera</taxon>
        <taxon>Rotifera</taxon>
        <taxon>Eurotatoria</taxon>
        <taxon>Bdelloidea</taxon>
        <taxon>Adinetida</taxon>
        <taxon>Adinetidae</taxon>
        <taxon>Adineta</taxon>
    </lineage>
</organism>
<feature type="transmembrane region" description="Helical" evidence="8">
    <location>
        <begin position="265"/>
        <end position="288"/>
    </location>
</feature>
<feature type="transmembrane region" description="Helical" evidence="8">
    <location>
        <begin position="12"/>
        <end position="38"/>
    </location>
</feature>
<evidence type="ECO:0000256" key="5">
    <source>
        <dbReference type="ARBA" id="ARBA00023136"/>
    </source>
</evidence>
<dbReference type="Gene3D" id="1.20.1070.10">
    <property type="entry name" value="Rhodopsin 7-helix transmembrane proteins"/>
    <property type="match status" value="1"/>
</dbReference>
<dbReference type="Proteomes" id="UP000663845">
    <property type="component" value="Unassembled WGS sequence"/>
</dbReference>
<evidence type="ECO:0000313" key="11">
    <source>
        <dbReference type="Proteomes" id="UP000663845"/>
    </source>
</evidence>
<dbReference type="SUPFAM" id="SSF81321">
    <property type="entry name" value="Family A G protein-coupled receptor-like"/>
    <property type="match status" value="1"/>
</dbReference>
<evidence type="ECO:0000259" key="9">
    <source>
        <dbReference type="PROSITE" id="PS50262"/>
    </source>
</evidence>
<sequence>MSSTDYLNNISLYFSMYVGVFILVIGILGNIFNILVLLSLKIFRENSCAFYIKAMSCLNIGQLLASLLPRILNLWFSIDWSVASLAYCKIRMYVFQVCTVTSFTCMCLATIDQYLTTCSYPRLQRLSNIKFAYRCFTIVMLFWILHGILVLTYTNYVVLSPAGDYICGISNKIYQNYNTYGFTLVLISSLPVLITVISGSLAYHNVTQLAYRAIPLVRRELDKQLTVMVLVQVVFNFCVIVPYIIGYMINLYANVSKDSYSYAQIQLLRSITINTFYSYFASSFYIFITVSERFRKQFIHVIFGMYIKRNRRRQRRMTINPMAVIT</sequence>
<feature type="transmembrane region" description="Helical" evidence="8">
    <location>
        <begin position="225"/>
        <end position="245"/>
    </location>
</feature>
<dbReference type="AlphaFoldDB" id="A0A814MYE2"/>
<comment type="caution">
    <text evidence="10">The sequence shown here is derived from an EMBL/GenBank/DDBJ whole genome shotgun (WGS) entry which is preliminary data.</text>
</comment>
<dbReference type="Pfam" id="PF00001">
    <property type="entry name" value="7tm_1"/>
    <property type="match status" value="1"/>
</dbReference>
<feature type="transmembrane region" description="Helical" evidence="8">
    <location>
        <begin position="50"/>
        <end position="72"/>
    </location>
</feature>
<comment type="subcellular location">
    <subcellularLocation>
        <location evidence="1">Membrane</location>
        <topology evidence="1">Multi-pass membrane protein</topology>
    </subcellularLocation>
</comment>
<accession>A0A814MYE2</accession>
<dbReference type="InterPro" id="IPR017452">
    <property type="entry name" value="GPCR_Rhodpsn_7TM"/>
</dbReference>
<dbReference type="EMBL" id="CAJNOG010000216">
    <property type="protein sequence ID" value="CAF1084725.1"/>
    <property type="molecule type" value="Genomic_DNA"/>
</dbReference>
<evidence type="ECO:0000256" key="4">
    <source>
        <dbReference type="ARBA" id="ARBA00023040"/>
    </source>
</evidence>
<keyword evidence="7" id="KW-0807">Transducer</keyword>
<evidence type="ECO:0000256" key="3">
    <source>
        <dbReference type="ARBA" id="ARBA00022989"/>
    </source>
</evidence>
<dbReference type="PANTHER" id="PTHR24243:SF233">
    <property type="entry name" value="THYROTROPIN-RELEASING HORMONE RECEPTOR"/>
    <property type="match status" value="1"/>
</dbReference>
<keyword evidence="4" id="KW-0297">G-protein coupled receptor</keyword>